<dbReference type="EMBL" id="RXIC02000020">
    <property type="protein sequence ID" value="KAB1221384.1"/>
    <property type="molecule type" value="Genomic_DNA"/>
</dbReference>
<gene>
    <name evidence="3" type="ORF">CJ030_MR2G013108</name>
</gene>
<evidence type="ECO:0000313" key="3">
    <source>
        <dbReference type="EMBL" id="KAB1221384.1"/>
    </source>
</evidence>
<organism evidence="3 4">
    <name type="scientific">Morella rubra</name>
    <name type="common">Chinese bayberry</name>
    <dbReference type="NCBI Taxonomy" id="262757"/>
    <lineage>
        <taxon>Eukaryota</taxon>
        <taxon>Viridiplantae</taxon>
        <taxon>Streptophyta</taxon>
        <taxon>Embryophyta</taxon>
        <taxon>Tracheophyta</taxon>
        <taxon>Spermatophyta</taxon>
        <taxon>Magnoliopsida</taxon>
        <taxon>eudicotyledons</taxon>
        <taxon>Gunneridae</taxon>
        <taxon>Pentapetalae</taxon>
        <taxon>rosids</taxon>
        <taxon>fabids</taxon>
        <taxon>Fagales</taxon>
        <taxon>Myricaceae</taxon>
        <taxon>Morella</taxon>
    </lineage>
</organism>
<comment type="caution">
    <text evidence="3">The sequence shown here is derived from an EMBL/GenBank/DDBJ whole genome shotgun (WGS) entry which is preliminary data.</text>
</comment>
<accession>A0A6A1W7Z6</accession>
<feature type="coiled-coil region" evidence="1">
    <location>
        <begin position="56"/>
        <end position="121"/>
    </location>
</feature>
<dbReference type="Proteomes" id="UP000516437">
    <property type="component" value="Chromosome 2"/>
</dbReference>
<sequence length="125" mass="14940">MSHRRSSTASIVSDGRSVSEERSDGNVDVRPLCFYRISARRNKACSYFEWIDPPFQQQEEDELDSLLCQLKTMEKKLKIIEERQNRTDELLLKQSYMEDQLKLYEEKLKSMEEILKDMDEKLKRL</sequence>
<evidence type="ECO:0000313" key="4">
    <source>
        <dbReference type="Proteomes" id="UP000516437"/>
    </source>
</evidence>
<name>A0A6A1W7Z6_9ROSI</name>
<feature type="region of interest" description="Disordered" evidence="2">
    <location>
        <begin position="1"/>
        <end position="25"/>
    </location>
</feature>
<dbReference type="OrthoDB" id="1297973at2759"/>
<protein>
    <submittedName>
        <fullName evidence="3">Uncharacterized protein</fullName>
    </submittedName>
</protein>
<evidence type="ECO:0000256" key="2">
    <source>
        <dbReference type="SAM" id="MobiDB-lite"/>
    </source>
</evidence>
<dbReference type="AlphaFoldDB" id="A0A6A1W7Z6"/>
<keyword evidence="4" id="KW-1185">Reference proteome</keyword>
<keyword evidence="1" id="KW-0175">Coiled coil</keyword>
<reference evidence="3 4" key="1">
    <citation type="journal article" date="2019" name="Plant Biotechnol. J.">
        <title>The red bayberry genome and genetic basis of sex determination.</title>
        <authorList>
            <person name="Jia H.M."/>
            <person name="Jia H.J."/>
            <person name="Cai Q.L."/>
            <person name="Wang Y."/>
            <person name="Zhao H.B."/>
            <person name="Yang W.F."/>
            <person name="Wang G.Y."/>
            <person name="Li Y.H."/>
            <person name="Zhan D.L."/>
            <person name="Shen Y.T."/>
            <person name="Niu Q.F."/>
            <person name="Chang L."/>
            <person name="Qiu J."/>
            <person name="Zhao L."/>
            <person name="Xie H.B."/>
            <person name="Fu W.Y."/>
            <person name="Jin J."/>
            <person name="Li X.W."/>
            <person name="Jiao Y."/>
            <person name="Zhou C.C."/>
            <person name="Tu T."/>
            <person name="Chai C.Y."/>
            <person name="Gao J.L."/>
            <person name="Fan L.J."/>
            <person name="van de Weg E."/>
            <person name="Wang J.Y."/>
            <person name="Gao Z.S."/>
        </authorList>
    </citation>
    <scope>NUCLEOTIDE SEQUENCE [LARGE SCALE GENOMIC DNA]</scope>
    <source>
        <tissue evidence="3">Leaves</tissue>
    </source>
</reference>
<evidence type="ECO:0000256" key="1">
    <source>
        <dbReference type="SAM" id="Coils"/>
    </source>
</evidence>
<proteinExistence type="predicted"/>